<dbReference type="GO" id="GO:0005829">
    <property type="term" value="C:cytosol"/>
    <property type="evidence" value="ECO:0007669"/>
    <property type="project" value="TreeGrafter"/>
</dbReference>
<evidence type="ECO:0000313" key="6">
    <source>
        <dbReference type="Proteomes" id="UP000533641"/>
    </source>
</evidence>
<proteinExistence type="inferred from homology"/>
<dbReference type="GO" id="GO:0003987">
    <property type="term" value="F:acetate-CoA ligase activity"/>
    <property type="evidence" value="ECO:0007669"/>
    <property type="project" value="TreeGrafter"/>
</dbReference>
<evidence type="ECO:0000313" key="5">
    <source>
        <dbReference type="EMBL" id="MBB4276910.1"/>
    </source>
</evidence>
<evidence type="ECO:0000256" key="2">
    <source>
        <dbReference type="ARBA" id="ARBA00022990"/>
    </source>
</evidence>
<comment type="caution">
    <text evidence="5">The sequence shown here is derived from an EMBL/GenBank/DDBJ whole genome shotgun (WGS) entry which is preliminary data.</text>
</comment>
<keyword evidence="2" id="KW-0007">Acetylation</keyword>
<feature type="non-terminal residue" evidence="5">
    <location>
        <position position="231"/>
    </location>
</feature>
<dbReference type="Gene3D" id="3.40.50.12780">
    <property type="entry name" value="N-terminal domain of ligase-like"/>
    <property type="match status" value="1"/>
</dbReference>
<reference evidence="5 6" key="1">
    <citation type="submission" date="2020-08" db="EMBL/GenBank/DDBJ databases">
        <title>Genomic Encyclopedia of Type Strains, Phase IV (KMG-V): Genome sequencing to study the core and pangenomes of soil and plant-associated prokaryotes.</title>
        <authorList>
            <person name="Whitman W."/>
        </authorList>
    </citation>
    <scope>NUCLEOTIDE SEQUENCE [LARGE SCALE GENOMIC DNA]</scope>
    <source>
        <strain evidence="5 6">SEMIA 402</strain>
    </source>
</reference>
<evidence type="ECO:0000259" key="4">
    <source>
        <dbReference type="Pfam" id="PF16177"/>
    </source>
</evidence>
<dbReference type="PANTHER" id="PTHR24095">
    <property type="entry name" value="ACETYL-COENZYME A SYNTHETASE"/>
    <property type="match status" value="1"/>
</dbReference>
<dbReference type="InterPro" id="IPR032387">
    <property type="entry name" value="ACAS_N"/>
</dbReference>
<evidence type="ECO:0000259" key="3">
    <source>
        <dbReference type="Pfam" id="PF00501"/>
    </source>
</evidence>
<dbReference type="SUPFAM" id="SSF56801">
    <property type="entry name" value="Acetyl-CoA synthetase-like"/>
    <property type="match status" value="1"/>
</dbReference>
<dbReference type="EMBL" id="JACIGM010000011">
    <property type="protein sequence ID" value="MBB4276910.1"/>
    <property type="molecule type" value="Genomic_DNA"/>
</dbReference>
<dbReference type="Pfam" id="PF00501">
    <property type="entry name" value="AMP-binding"/>
    <property type="match status" value="1"/>
</dbReference>
<keyword evidence="5" id="KW-0436">Ligase</keyword>
<dbReference type="Pfam" id="PF16177">
    <property type="entry name" value="ACAS_N"/>
    <property type="match status" value="1"/>
</dbReference>
<comment type="similarity">
    <text evidence="1">Belongs to the ATP-dependent AMP-binding enzyme family.</text>
</comment>
<name>A0A7W6RQQ6_9HYPH</name>
<dbReference type="InterPro" id="IPR000873">
    <property type="entry name" value="AMP-dep_synth/lig_dom"/>
</dbReference>
<organism evidence="5 6">
    <name type="scientific">Rhizobium mongolense</name>
    <dbReference type="NCBI Taxonomy" id="57676"/>
    <lineage>
        <taxon>Bacteria</taxon>
        <taxon>Pseudomonadati</taxon>
        <taxon>Pseudomonadota</taxon>
        <taxon>Alphaproteobacteria</taxon>
        <taxon>Hyphomicrobiales</taxon>
        <taxon>Rhizobiaceae</taxon>
        <taxon>Rhizobium/Agrobacterium group</taxon>
        <taxon>Rhizobium</taxon>
    </lineage>
</organism>
<feature type="domain" description="Acetyl-coenzyme A synthetase N-terminal" evidence="4">
    <location>
        <begin position="23"/>
        <end position="79"/>
    </location>
</feature>
<dbReference type="InterPro" id="IPR042099">
    <property type="entry name" value="ANL_N_sf"/>
</dbReference>
<dbReference type="AlphaFoldDB" id="A0A7W6RQQ6"/>
<feature type="domain" description="AMP-dependent synthetase/ligase" evidence="3">
    <location>
        <begin position="81"/>
        <end position="220"/>
    </location>
</feature>
<protein>
    <submittedName>
        <fullName evidence="5">Acyl-coenzyme A synthetase/AMP-(Fatty) acid ligase</fullName>
    </submittedName>
</protein>
<gene>
    <name evidence="5" type="ORF">GGE12_004708</name>
</gene>
<dbReference type="RefSeq" id="WP_183927585.1">
    <property type="nucleotide sequence ID" value="NZ_JACIGM010000011.1"/>
</dbReference>
<dbReference type="Proteomes" id="UP000533641">
    <property type="component" value="Unassembled WGS sequence"/>
</dbReference>
<evidence type="ECO:0000256" key="1">
    <source>
        <dbReference type="ARBA" id="ARBA00006432"/>
    </source>
</evidence>
<accession>A0A7W6RQQ6</accession>
<dbReference type="GO" id="GO:0006085">
    <property type="term" value="P:acetyl-CoA biosynthetic process"/>
    <property type="evidence" value="ECO:0007669"/>
    <property type="project" value="TreeGrafter"/>
</dbReference>
<sequence>MASHRYPVLESVKTRTLVDNEAYLEWYKESVENPDAFWAEHGKRIDWSKPFTKVKNASFEGNVSIKWFEDGETNVSHNCIDRHLKDHGNQVAIIWEGDDPSLHKKITYNELYEHVCRMANVMKKHGVKKGDRVTIYMPMIPEAAYAMLACARIGAVHSVVFGGFSPEALAGRIVDCESTFIITCDEGVRGGKPVPLKDNTDTAIHIAARQHVTVSKVLVVRRTGGKTGWAP</sequence>
<dbReference type="PANTHER" id="PTHR24095:SF14">
    <property type="entry name" value="ACETYL-COENZYME A SYNTHETASE 1"/>
    <property type="match status" value="1"/>
</dbReference>